<dbReference type="PANTHER" id="PTHR31465:SF35">
    <property type="entry name" value="RTA1 DOMAIN PROTEIN-RELATED"/>
    <property type="match status" value="1"/>
</dbReference>
<dbReference type="InterPro" id="IPR007568">
    <property type="entry name" value="RTA1"/>
</dbReference>
<feature type="transmembrane region" description="Helical" evidence="5">
    <location>
        <begin position="97"/>
        <end position="119"/>
    </location>
</feature>
<accession>A0ABR3SJT1</accession>
<feature type="transmembrane region" description="Helical" evidence="5">
    <location>
        <begin position="175"/>
        <end position="198"/>
    </location>
</feature>
<evidence type="ECO:0000256" key="5">
    <source>
        <dbReference type="SAM" id="Phobius"/>
    </source>
</evidence>
<feature type="transmembrane region" description="Helical" evidence="5">
    <location>
        <begin position="42"/>
        <end position="61"/>
    </location>
</feature>
<name>A0ABR3SJT1_9PEZI</name>
<evidence type="ECO:0000313" key="7">
    <source>
        <dbReference type="Proteomes" id="UP001521116"/>
    </source>
</evidence>
<proteinExistence type="predicted"/>
<dbReference type="PANTHER" id="PTHR31465">
    <property type="entry name" value="PROTEIN RTA1-RELATED"/>
    <property type="match status" value="1"/>
</dbReference>
<dbReference type="Pfam" id="PF04479">
    <property type="entry name" value="RTA1"/>
    <property type="match status" value="1"/>
</dbReference>
<keyword evidence="3 5" id="KW-1133">Transmembrane helix</keyword>
<reference evidence="6 7" key="1">
    <citation type="submission" date="2024-02" db="EMBL/GenBank/DDBJ databases">
        <title>De novo assembly and annotation of 12 fungi associated with fruit tree decline syndrome in Ontario, Canada.</title>
        <authorList>
            <person name="Sulman M."/>
            <person name="Ellouze W."/>
            <person name="Ilyukhin E."/>
        </authorList>
    </citation>
    <scope>NUCLEOTIDE SEQUENCE [LARGE SCALE GENOMIC DNA]</scope>
    <source>
        <strain evidence="6 7">M1-105</strain>
    </source>
</reference>
<evidence type="ECO:0000313" key="6">
    <source>
        <dbReference type="EMBL" id="KAL1622927.1"/>
    </source>
</evidence>
<feature type="transmembrane region" description="Helical" evidence="5">
    <location>
        <begin position="255"/>
        <end position="274"/>
    </location>
</feature>
<keyword evidence="7" id="KW-1185">Reference proteome</keyword>
<dbReference type="Proteomes" id="UP001521116">
    <property type="component" value="Unassembled WGS sequence"/>
</dbReference>
<keyword evidence="4 5" id="KW-0472">Membrane</keyword>
<feature type="transmembrane region" description="Helical" evidence="5">
    <location>
        <begin position="219"/>
        <end position="240"/>
    </location>
</feature>
<evidence type="ECO:0008006" key="8">
    <source>
        <dbReference type="Google" id="ProtNLM"/>
    </source>
</evidence>
<keyword evidence="2 5" id="KW-0812">Transmembrane</keyword>
<protein>
    <recommendedName>
        <fullName evidence="8">Protein RTA1</fullName>
    </recommendedName>
</protein>
<evidence type="ECO:0000256" key="2">
    <source>
        <dbReference type="ARBA" id="ARBA00022692"/>
    </source>
</evidence>
<gene>
    <name evidence="6" type="ORF">SLS56_008535</name>
</gene>
<dbReference type="EMBL" id="JAJVDC020000128">
    <property type="protein sequence ID" value="KAL1622927.1"/>
    <property type="molecule type" value="Genomic_DNA"/>
</dbReference>
<organism evidence="6 7">
    <name type="scientific">Neofusicoccum ribis</name>
    <dbReference type="NCBI Taxonomy" id="45134"/>
    <lineage>
        <taxon>Eukaryota</taxon>
        <taxon>Fungi</taxon>
        <taxon>Dikarya</taxon>
        <taxon>Ascomycota</taxon>
        <taxon>Pezizomycotina</taxon>
        <taxon>Dothideomycetes</taxon>
        <taxon>Dothideomycetes incertae sedis</taxon>
        <taxon>Botryosphaeriales</taxon>
        <taxon>Botryosphaeriaceae</taxon>
        <taxon>Neofusicoccum</taxon>
    </lineage>
</organism>
<evidence type="ECO:0000256" key="1">
    <source>
        <dbReference type="ARBA" id="ARBA00004141"/>
    </source>
</evidence>
<comment type="caution">
    <text evidence="6">The sequence shown here is derived from an EMBL/GenBank/DDBJ whole genome shotgun (WGS) entry which is preliminary data.</text>
</comment>
<evidence type="ECO:0000256" key="4">
    <source>
        <dbReference type="ARBA" id="ARBA00023136"/>
    </source>
</evidence>
<feature type="transmembrane region" description="Helical" evidence="5">
    <location>
        <begin position="139"/>
        <end position="163"/>
    </location>
</feature>
<feature type="transmembrane region" description="Helical" evidence="5">
    <location>
        <begin position="16"/>
        <end position="35"/>
    </location>
</feature>
<sequence>MSSTGDQYYKHYKPSLAAAAIFTVLFTATTVFHCWQMTRRRTWYFVPFIIGGTCKCPLLYVSKARKARLTPTAVQIAGYLSRAISSTQYPDSTLGPYIIQALLLLLSPALYAASIYMVLGRIIRATGGEALSFIRVTWLTKIFVVGDVLSFLIQCVGGAMLANADTVDAKDRGEMFITIGLIIQLIFFGLFIIVSIHFNVRLRKNPTDASRTTPVSWELYLRILYLTSGLILVRSIFRLIEYVQGEDGELLSNEIYLYIFDATLMFLVMVIFNWKHPSILIPYRTKVQTSSVSDVEVASDNYLMQERERR</sequence>
<evidence type="ECO:0000256" key="3">
    <source>
        <dbReference type="ARBA" id="ARBA00022989"/>
    </source>
</evidence>
<comment type="subcellular location">
    <subcellularLocation>
        <location evidence="1">Membrane</location>
        <topology evidence="1">Multi-pass membrane protein</topology>
    </subcellularLocation>
</comment>